<keyword evidence="3 6" id="KW-0863">Zinc-finger</keyword>
<evidence type="ECO:0000256" key="4">
    <source>
        <dbReference type="ARBA" id="ARBA00022786"/>
    </source>
</evidence>
<proteinExistence type="predicted"/>
<dbReference type="InterPro" id="IPR017907">
    <property type="entry name" value="Znf_RING_CS"/>
</dbReference>
<dbReference type="GO" id="GO:0006302">
    <property type="term" value="P:double-strand break repair"/>
    <property type="evidence" value="ECO:0007669"/>
    <property type="project" value="TreeGrafter"/>
</dbReference>
<evidence type="ECO:0000256" key="5">
    <source>
        <dbReference type="ARBA" id="ARBA00022833"/>
    </source>
</evidence>
<dbReference type="Proteomes" id="UP001329430">
    <property type="component" value="Chromosome 7"/>
</dbReference>
<dbReference type="GO" id="GO:0061630">
    <property type="term" value="F:ubiquitin protein ligase activity"/>
    <property type="evidence" value="ECO:0007669"/>
    <property type="project" value="TreeGrafter"/>
</dbReference>
<dbReference type="PANTHER" id="PTHR15067:SF4">
    <property type="entry name" value="E3 UBIQUITIN-PROTEIN LIGASE RNF8"/>
    <property type="match status" value="1"/>
</dbReference>
<accession>A0AAN7V2H9</accession>
<dbReference type="GO" id="GO:0006511">
    <property type="term" value="P:ubiquitin-dependent protein catabolic process"/>
    <property type="evidence" value="ECO:0007669"/>
    <property type="project" value="TreeGrafter"/>
</dbReference>
<evidence type="ECO:0000256" key="2">
    <source>
        <dbReference type="ARBA" id="ARBA00022723"/>
    </source>
</evidence>
<keyword evidence="5" id="KW-0862">Zinc</keyword>
<dbReference type="PROSITE" id="PS50089">
    <property type="entry name" value="ZF_RING_2"/>
    <property type="match status" value="1"/>
</dbReference>
<dbReference type="EMBL" id="JAVRBK010000007">
    <property type="protein sequence ID" value="KAK5641085.1"/>
    <property type="molecule type" value="Genomic_DNA"/>
</dbReference>
<name>A0AAN7V2H9_9COLE</name>
<reference evidence="9 10" key="1">
    <citation type="journal article" date="2024" name="Insects">
        <title>An Improved Chromosome-Level Genome Assembly of the Firefly Pyrocoelia pectoralis.</title>
        <authorList>
            <person name="Fu X."/>
            <person name="Meyer-Rochow V.B."/>
            <person name="Ballantyne L."/>
            <person name="Zhu X."/>
        </authorList>
    </citation>
    <scope>NUCLEOTIDE SEQUENCE [LARGE SCALE GENOMIC DNA]</scope>
    <source>
        <strain evidence="9">XCY_ONT2</strain>
    </source>
</reference>
<dbReference type="Pfam" id="PF13920">
    <property type="entry name" value="zf-C3HC4_3"/>
    <property type="match status" value="1"/>
</dbReference>
<dbReference type="GO" id="GO:0000151">
    <property type="term" value="C:ubiquitin ligase complex"/>
    <property type="evidence" value="ECO:0007669"/>
    <property type="project" value="TreeGrafter"/>
</dbReference>
<dbReference type="PROSITE" id="PS00518">
    <property type="entry name" value="ZF_RING_1"/>
    <property type="match status" value="1"/>
</dbReference>
<evidence type="ECO:0000256" key="1">
    <source>
        <dbReference type="ARBA" id="ARBA00022679"/>
    </source>
</evidence>
<feature type="domain" description="RING-type" evidence="8">
    <location>
        <begin position="16"/>
        <end position="54"/>
    </location>
</feature>
<gene>
    <name evidence="9" type="ORF">RI129_009632</name>
</gene>
<evidence type="ECO:0000313" key="10">
    <source>
        <dbReference type="Proteomes" id="UP001329430"/>
    </source>
</evidence>
<keyword evidence="4" id="KW-0833">Ubl conjugation pathway</keyword>
<protein>
    <recommendedName>
        <fullName evidence="8">RING-type domain-containing protein</fullName>
    </recommendedName>
</protein>
<dbReference type="InterPro" id="IPR001841">
    <property type="entry name" value="Znf_RING"/>
</dbReference>
<dbReference type="GO" id="GO:0070936">
    <property type="term" value="P:protein K48-linked ubiquitination"/>
    <property type="evidence" value="ECO:0007669"/>
    <property type="project" value="TreeGrafter"/>
</dbReference>
<evidence type="ECO:0000256" key="3">
    <source>
        <dbReference type="ARBA" id="ARBA00022771"/>
    </source>
</evidence>
<feature type="region of interest" description="Disordered" evidence="7">
    <location>
        <begin position="129"/>
        <end position="170"/>
    </location>
</feature>
<keyword evidence="1" id="KW-0808">Transferase</keyword>
<sequence length="216" mass="24509">MNPTEQLEQVQNELMCSICYDYFLRAFTLSCSHSFCYHCITAWRNNHHDCPICRSPIYSMAPSRALDNMVATFNGNQYRGDVNNEAIVVDDDNEENDPEDVFYDGSYASSSSSDIADGDDDYVADVSSVENDDRLSEDLNSQEDEYDPDIDYYDSETDANPASPDDSYLVDDVEDAVSSSPLHYSDVYESDDDSLYEYSYPSSLFLSLGMKSLQHW</sequence>
<feature type="compositionally biased region" description="Acidic residues" evidence="7">
    <location>
        <begin position="140"/>
        <end position="157"/>
    </location>
</feature>
<dbReference type="SUPFAM" id="SSF57850">
    <property type="entry name" value="RING/U-box"/>
    <property type="match status" value="1"/>
</dbReference>
<dbReference type="GO" id="GO:0005829">
    <property type="term" value="C:cytosol"/>
    <property type="evidence" value="ECO:0007669"/>
    <property type="project" value="TreeGrafter"/>
</dbReference>
<comment type="caution">
    <text evidence="9">The sequence shown here is derived from an EMBL/GenBank/DDBJ whole genome shotgun (WGS) entry which is preliminary data.</text>
</comment>
<dbReference type="SMART" id="SM00184">
    <property type="entry name" value="RING"/>
    <property type="match status" value="1"/>
</dbReference>
<evidence type="ECO:0000256" key="7">
    <source>
        <dbReference type="SAM" id="MobiDB-lite"/>
    </source>
</evidence>
<keyword evidence="2" id="KW-0479">Metal-binding</keyword>
<evidence type="ECO:0000259" key="8">
    <source>
        <dbReference type="PROSITE" id="PS50089"/>
    </source>
</evidence>
<dbReference type="PANTHER" id="PTHR15067">
    <property type="entry name" value="E3 UBIQUITIN-PROTEIN LIGASE RNF8"/>
    <property type="match status" value="1"/>
</dbReference>
<evidence type="ECO:0000256" key="6">
    <source>
        <dbReference type="PROSITE-ProRule" id="PRU00175"/>
    </source>
</evidence>
<keyword evidence="10" id="KW-1185">Reference proteome</keyword>
<dbReference type="InterPro" id="IPR013083">
    <property type="entry name" value="Znf_RING/FYVE/PHD"/>
</dbReference>
<dbReference type="AlphaFoldDB" id="A0AAN7V2H9"/>
<dbReference type="GO" id="GO:0042393">
    <property type="term" value="F:histone binding"/>
    <property type="evidence" value="ECO:0007669"/>
    <property type="project" value="TreeGrafter"/>
</dbReference>
<dbReference type="GO" id="GO:0008270">
    <property type="term" value="F:zinc ion binding"/>
    <property type="evidence" value="ECO:0007669"/>
    <property type="project" value="UniProtKB-KW"/>
</dbReference>
<dbReference type="Gene3D" id="3.30.40.10">
    <property type="entry name" value="Zinc/RING finger domain, C3HC4 (zinc finger)"/>
    <property type="match status" value="1"/>
</dbReference>
<dbReference type="GO" id="GO:0035861">
    <property type="term" value="C:site of double-strand break"/>
    <property type="evidence" value="ECO:0007669"/>
    <property type="project" value="TreeGrafter"/>
</dbReference>
<evidence type="ECO:0000313" key="9">
    <source>
        <dbReference type="EMBL" id="KAK5641085.1"/>
    </source>
</evidence>
<dbReference type="GO" id="GO:0005634">
    <property type="term" value="C:nucleus"/>
    <property type="evidence" value="ECO:0007669"/>
    <property type="project" value="TreeGrafter"/>
</dbReference>
<organism evidence="9 10">
    <name type="scientific">Pyrocoelia pectoralis</name>
    <dbReference type="NCBI Taxonomy" id="417401"/>
    <lineage>
        <taxon>Eukaryota</taxon>
        <taxon>Metazoa</taxon>
        <taxon>Ecdysozoa</taxon>
        <taxon>Arthropoda</taxon>
        <taxon>Hexapoda</taxon>
        <taxon>Insecta</taxon>
        <taxon>Pterygota</taxon>
        <taxon>Neoptera</taxon>
        <taxon>Endopterygota</taxon>
        <taxon>Coleoptera</taxon>
        <taxon>Polyphaga</taxon>
        <taxon>Elateriformia</taxon>
        <taxon>Elateroidea</taxon>
        <taxon>Lampyridae</taxon>
        <taxon>Lampyrinae</taxon>
        <taxon>Pyrocoelia</taxon>
    </lineage>
</organism>